<sequence>MSQLVPMVVDKTPFGERAYDIYSRLLKERIIFLAGPIDDAVANTVIAELLFLQFEDPSKDITLYINSPGGDVSAALAIYDTMELVKPDVATICIGMAASAAAILLACGAKGKRFALPNAEIMIHQLWTPGIAGQASDVEIMTKQISRIKKRLNQILVDRTGQSSTKIEKDTDRNFFMSPDEAKQYGIIDSILEAKKKSKK</sequence>
<dbReference type="NCBIfam" id="NF001368">
    <property type="entry name" value="PRK00277.1"/>
    <property type="match status" value="1"/>
</dbReference>
<dbReference type="Pfam" id="PF00574">
    <property type="entry name" value="CLP_protease"/>
    <property type="match status" value="1"/>
</dbReference>
<dbReference type="PROSITE" id="PS00381">
    <property type="entry name" value="CLP_PROTEASE_SER"/>
    <property type="match status" value="1"/>
</dbReference>
<keyword evidence="5 7" id="KW-0720">Serine protease</keyword>
<reference evidence="10 11" key="1">
    <citation type="journal article" date="2016" name="Nat. Commun.">
        <title>Thousands of microbial genomes shed light on interconnected biogeochemical processes in an aquifer system.</title>
        <authorList>
            <person name="Anantharaman K."/>
            <person name="Brown C.T."/>
            <person name="Hug L.A."/>
            <person name="Sharon I."/>
            <person name="Castelle C.J."/>
            <person name="Probst A.J."/>
            <person name="Thomas B.C."/>
            <person name="Singh A."/>
            <person name="Wilkins M.J."/>
            <person name="Karaoz U."/>
            <person name="Brodie E.L."/>
            <person name="Williams K.H."/>
            <person name="Hubbard S.S."/>
            <person name="Banfield J.F."/>
        </authorList>
    </citation>
    <scope>NUCLEOTIDE SEQUENCE [LARGE SCALE GENOMIC DNA]</scope>
</reference>
<evidence type="ECO:0000256" key="9">
    <source>
        <dbReference type="RuleBase" id="RU003567"/>
    </source>
</evidence>
<feature type="active site" evidence="7">
    <location>
        <position position="124"/>
    </location>
</feature>
<accession>A0A1G1XMF6</accession>
<organism evidence="10 11">
    <name type="scientific">Candidatus Brennerbacteria bacterium RIFOXYD1_FULL_41_16</name>
    <dbReference type="NCBI Taxonomy" id="1797529"/>
    <lineage>
        <taxon>Bacteria</taxon>
        <taxon>Candidatus Brenneribacteriota</taxon>
    </lineage>
</organism>
<evidence type="ECO:0000256" key="2">
    <source>
        <dbReference type="ARBA" id="ARBA00022490"/>
    </source>
</evidence>
<evidence type="ECO:0000313" key="11">
    <source>
        <dbReference type="Proteomes" id="UP000178570"/>
    </source>
</evidence>
<dbReference type="FunFam" id="3.90.226.10:FF:000001">
    <property type="entry name" value="ATP-dependent Clp protease proteolytic subunit"/>
    <property type="match status" value="1"/>
</dbReference>
<dbReference type="EMBL" id="MHHY01000006">
    <property type="protein sequence ID" value="OGY40780.1"/>
    <property type="molecule type" value="Genomic_DNA"/>
</dbReference>
<dbReference type="InterPro" id="IPR018215">
    <property type="entry name" value="ClpP_Ser_AS"/>
</dbReference>
<dbReference type="PANTHER" id="PTHR10381:SF70">
    <property type="entry name" value="ATP-DEPENDENT CLP PROTEASE PROTEOLYTIC SUBUNIT"/>
    <property type="match status" value="1"/>
</dbReference>
<evidence type="ECO:0000313" key="10">
    <source>
        <dbReference type="EMBL" id="OGY40780.1"/>
    </source>
</evidence>
<dbReference type="InterPro" id="IPR023562">
    <property type="entry name" value="ClpP/TepA"/>
</dbReference>
<comment type="similarity">
    <text evidence="1 7 9">Belongs to the peptidase S14 family.</text>
</comment>
<name>A0A1G1XMF6_9BACT</name>
<comment type="subcellular location">
    <subcellularLocation>
        <location evidence="7">Cytoplasm</location>
    </subcellularLocation>
</comment>
<dbReference type="GO" id="GO:0004252">
    <property type="term" value="F:serine-type endopeptidase activity"/>
    <property type="evidence" value="ECO:0007669"/>
    <property type="project" value="UniProtKB-UniRule"/>
</dbReference>
<dbReference type="AlphaFoldDB" id="A0A1G1XMF6"/>
<dbReference type="HAMAP" id="MF_00444">
    <property type="entry name" value="ClpP"/>
    <property type="match status" value="1"/>
</dbReference>
<evidence type="ECO:0000256" key="8">
    <source>
        <dbReference type="PROSITE-ProRule" id="PRU10085"/>
    </source>
</evidence>
<feature type="active site" description="Nucleophile" evidence="7">
    <location>
        <position position="99"/>
    </location>
</feature>
<dbReference type="STRING" id="1797529.A2570_01085"/>
<dbReference type="NCBIfam" id="NF009205">
    <property type="entry name" value="PRK12553.1"/>
    <property type="match status" value="1"/>
</dbReference>
<comment type="catalytic activity">
    <reaction evidence="6 7 8">
        <text>Hydrolysis of proteins to small peptides in the presence of ATP and magnesium. alpha-casein is the usual test substrate. In the absence of ATP, only oligopeptides shorter than five residues are hydrolyzed (such as succinyl-Leu-Tyr-|-NHMec, and Leu-Tyr-Leu-|-Tyr-Trp, in which cleavage of the -Tyr-|-Leu- and -Tyr-|-Trp bonds also occurs).</text>
        <dbReference type="EC" id="3.4.21.92"/>
    </reaction>
</comment>
<dbReference type="CDD" id="cd07017">
    <property type="entry name" value="S14_ClpP_2"/>
    <property type="match status" value="1"/>
</dbReference>
<protein>
    <recommendedName>
        <fullName evidence="7 9">ATP-dependent Clp protease proteolytic subunit</fullName>
        <ecNumber evidence="7">3.4.21.92</ecNumber>
    </recommendedName>
    <alternativeName>
        <fullName evidence="7">Endopeptidase Clp</fullName>
    </alternativeName>
</protein>
<dbReference type="EC" id="3.4.21.92" evidence="7"/>
<dbReference type="SUPFAM" id="SSF52096">
    <property type="entry name" value="ClpP/crotonase"/>
    <property type="match status" value="1"/>
</dbReference>
<dbReference type="GO" id="GO:0009368">
    <property type="term" value="C:endopeptidase Clp complex"/>
    <property type="evidence" value="ECO:0007669"/>
    <property type="project" value="TreeGrafter"/>
</dbReference>
<dbReference type="GO" id="GO:0006515">
    <property type="term" value="P:protein quality control for misfolded or incompletely synthesized proteins"/>
    <property type="evidence" value="ECO:0007669"/>
    <property type="project" value="TreeGrafter"/>
</dbReference>
<keyword evidence="3 7" id="KW-0645">Protease</keyword>
<comment type="function">
    <text evidence="7">Cleaves peptides in various proteins in a process that requires ATP hydrolysis. Has a chymotrypsin-like activity. Plays a major role in the degradation of misfolded proteins.</text>
</comment>
<evidence type="ECO:0000256" key="3">
    <source>
        <dbReference type="ARBA" id="ARBA00022670"/>
    </source>
</evidence>
<keyword evidence="4 7" id="KW-0378">Hydrolase</keyword>
<evidence type="ECO:0000256" key="1">
    <source>
        <dbReference type="ARBA" id="ARBA00007039"/>
    </source>
</evidence>
<feature type="active site" evidence="8">
    <location>
        <position position="99"/>
    </location>
</feature>
<dbReference type="Gene3D" id="3.90.226.10">
    <property type="entry name" value="2-enoyl-CoA Hydratase, Chain A, domain 1"/>
    <property type="match status" value="1"/>
</dbReference>
<keyword evidence="2 7" id="KW-0963">Cytoplasm</keyword>
<dbReference type="GO" id="GO:0004176">
    <property type="term" value="F:ATP-dependent peptidase activity"/>
    <property type="evidence" value="ECO:0007669"/>
    <property type="project" value="InterPro"/>
</dbReference>
<comment type="caution">
    <text evidence="10">The sequence shown here is derived from an EMBL/GenBank/DDBJ whole genome shotgun (WGS) entry which is preliminary data.</text>
</comment>
<comment type="subunit">
    <text evidence="7">Fourteen ClpP subunits assemble into 2 heptameric rings which stack back to back to give a disk-like structure with a central cavity, resembling the structure of eukaryotic proteasomes.</text>
</comment>
<dbReference type="Proteomes" id="UP000178570">
    <property type="component" value="Unassembled WGS sequence"/>
</dbReference>
<evidence type="ECO:0000256" key="6">
    <source>
        <dbReference type="ARBA" id="ARBA00034021"/>
    </source>
</evidence>
<dbReference type="GO" id="GO:0051117">
    <property type="term" value="F:ATPase binding"/>
    <property type="evidence" value="ECO:0007669"/>
    <property type="project" value="TreeGrafter"/>
</dbReference>
<dbReference type="InterPro" id="IPR029045">
    <property type="entry name" value="ClpP/crotonase-like_dom_sf"/>
</dbReference>
<evidence type="ECO:0000256" key="7">
    <source>
        <dbReference type="HAMAP-Rule" id="MF_00444"/>
    </source>
</evidence>
<proteinExistence type="inferred from homology"/>
<dbReference type="InterPro" id="IPR001907">
    <property type="entry name" value="ClpP"/>
</dbReference>
<evidence type="ECO:0000256" key="4">
    <source>
        <dbReference type="ARBA" id="ARBA00022801"/>
    </source>
</evidence>
<dbReference type="PANTHER" id="PTHR10381">
    <property type="entry name" value="ATP-DEPENDENT CLP PROTEASE PROTEOLYTIC SUBUNIT"/>
    <property type="match status" value="1"/>
</dbReference>
<dbReference type="PRINTS" id="PR00127">
    <property type="entry name" value="CLPPROTEASEP"/>
</dbReference>
<dbReference type="GO" id="GO:0005737">
    <property type="term" value="C:cytoplasm"/>
    <property type="evidence" value="ECO:0007669"/>
    <property type="project" value="UniProtKB-SubCell"/>
</dbReference>
<gene>
    <name evidence="7" type="primary">clpP</name>
    <name evidence="10" type="ORF">A2570_01085</name>
</gene>
<evidence type="ECO:0000256" key="5">
    <source>
        <dbReference type="ARBA" id="ARBA00022825"/>
    </source>
</evidence>